<organism evidence="1 2">
    <name type="scientific">Prevotella aff. ruminicola Tc2-24</name>
    <dbReference type="NCBI Taxonomy" id="81582"/>
    <lineage>
        <taxon>Bacteria</taxon>
        <taxon>Pseudomonadati</taxon>
        <taxon>Bacteroidota</taxon>
        <taxon>Bacteroidia</taxon>
        <taxon>Bacteroidales</taxon>
        <taxon>Prevotellaceae</taxon>
        <taxon>Prevotella</taxon>
    </lineage>
</organism>
<sequence length="416" mass="48597">MRMQGEMVTFASAILIGKTNQMRNKRRILTIGCLFVVSLCLAQRRQIGDARTILKSGKNFDKAEQLMIGLLKDSVNQDNPRIYDLWLQSVEKQYEQVNEKMYKKEVADTVQLFSLVRRLFTIGERLDSLDMKPDKKGKVNLLYRENNARRLMGYRPNLFFGGAFHLRKGNYETAFDYFEQYIDCVRQPLFSSYNLQANDGHIGEAAYWATYCGYRMGNAVQTLRYSELACQDSTKLEYTLQYVAEAWLQLKDDSLYLSTIREGFRRFPQSPYFFPRLIDSHTARGNYRQALAVVDEALQSDSLNELFLFAKSTMLLNLGRYTECLDYSQRLIRQNDQMADAYYNAGTACLNIALGMDSRKNKKQVVKMYQQALPYMETYRKLAPEEKQKWAPALYRIYFNLNMGKQFDEIDKILKK</sequence>
<dbReference type="EMBL" id="FOIQ01000001">
    <property type="protein sequence ID" value="SEV83446.1"/>
    <property type="molecule type" value="Genomic_DNA"/>
</dbReference>
<dbReference type="Gene3D" id="1.25.40.10">
    <property type="entry name" value="Tetratricopeptide repeat domain"/>
    <property type="match status" value="2"/>
</dbReference>
<dbReference type="SUPFAM" id="SSF48452">
    <property type="entry name" value="TPR-like"/>
    <property type="match status" value="1"/>
</dbReference>
<gene>
    <name evidence="1" type="ORF">SAMN04487850_0335</name>
</gene>
<protein>
    <submittedName>
        <fullName evidence="1">Uncharacterized protein</fullName>
    </submittedName>
</protein>
<accession>A0A1I0M6U2</accession>
<dbReference type="AlphaFoldDB" id="A0A1I0M6U2"/>
<evidence type="ECO:0000313" key="2">
    <source>
        <dbReference type="Proteomes" id="UP000199373"/>
    </source>
</evidence>
<proteinExistence type="predicted"/>
<reference evidence="1 2" key="1">
    <citation type="submission" date="2016-10" db="EMBL/GenBank/DDBJ databases">
        <authorList>
            <person name="de Groot N.N."/>
        </authorList>
    </citation>
    <scope>NUCLEOTIDE SEQUENCE [LARGE SCALE GENOMIC DNA]</scope>
    <source>
        <strain evidence="1 2">TC2-24</strain>
    </source>
</reference>
<name>A0A1I0M6U2_9BACT</name>
<dbReference type="InterPro" id="IPR011990">
    <property type="entry name" value="TPR-like_helical_dom_sf"/>
</dbReference>
<evidence type="ECO:0000313" key="1">
    <source>
        <dbReference type="EMBL" id="SEV83446.1"/>
    </source>
</evidence>
<dbReference type="Proteomes" id="UP000199373">
    <property type="component" value="Unassembled WGS sequence"/>
</dbReference>
<keyword evidence="2" id="KW-1185">Reference proteome</keyword>